<evidence type="ECO:0000313" key="2">
    <source>
        <dbReference type="EMBL" id="SMS00967.1"/>
    </source>
</evidence>
<reference evidence="1 4" key="2">
    <citation type="submission" date="2023-11" db="EMBL/GenBank/DDBJ databases">
        <title>Plant-associative lifestyle of Vibrio porteresiae and its evolutionary dynamics.</title>
        <authorList>
            <person name="Rameshkumar N."/>
            <person name="Kirti K."/>
        </authorList>
    </citation>
    <scope>NUCLEOTIDE SEQUENCE [LARGE SCALE GENOMIC DNA]</scope>
    <source>
        <strain evidence="1 4">MSSRF38</strain>
    </source>
</reference>
<dbReference type="AlphaFoldDB" id="A0A1Y6ITG7"/>
<dbReference type="EMBL" id="FXXI01000003">
    <property type="protein sequence ID" value="SMS00967.1"/>
    <property type="molecule type" value="Genomic_DNA"/>
</dbReference>
<evidence type="ECO:0000313" key="3">
    <source>
        <dbReference type="Proteomes" id="UP000196125"/>
    </source>
</evidence>
<dbReference type="EMBL" id="JAWRCO010000002">
    <property type="protein sequence ID" value="MDW6004676.1"/>
    <property type="molecule type" value="Genomic_DNA"/>
</dbReference>
<accession>A0A1Y6ITG7</accession>
<dbReference type="Pfam" id="PF15575">
    <property type="entry name" value="Imm49"/>
    <property type="match status" value="1"/>
</dbReference>
<keyword evidence="4" id="KW-1185">Reference proteome</keyword>
<name>A0A1Y6ITG7_9VIBR</name>
<proteinExistence type="predicted"/>
<sequence length="312" mass="36326">MTKVQLAHHIQYEYDEDERNELLEDISKFHQLSYEYIESKPLSVSIGGYEDAFSFLGKMNYMNWDKQQTIWMLQEAWELLEVHYQIALHPGEQVMCQYAGLLFEAEGKITRASNSLWSWIDAMSIAMILRQSDLLNVLLAFDESFLDIDDGAQCADPTHRFEKALLALYKGLFTPKADIATLLRDVAEKSAPEYIGDKYAQNFVYGFYLPLIPLIEAMYRSDRETAYPKALLRALEAHKNQANFEASEEEYFVSDHKWDSKTWVSLPITGLAALAYQRWKLEPNVETKYLPQWWVTGESIPKKRLFINEVFK</sequence>
<dbReference type="Proteomes" id="UP000196125">
    <property type="component" value="Unassembled WGS sequence"/>
</dbReference>
<evidence type="ECO:0000313" key="1">
    <source>
        <dbReference type="EMBL" id="MDW6004676.1"/>
    </source>
</evidence>
<dbReference type="Proteomes" id="UP001283366">
    <property type="component" value="Unassembled WGS sequence"/>
</dbReference>
<dbReference type="OrthoDB" id="5888760at2"/>
<dbReference type="InterPro" id="IPR029074">
    <property type="entry name" value="Imm49"/>
</dbReference>
<evidence type="ECO:0000313" key="4">
    <source>
        <dbReference type="Proteomes" id="UP001283366"/>
    </source>
</evidence>
<dbReference type="RefSeq" id="WP_087481011.1">
    <property type="nucleotide sequence ID" value="NZ_AP024884.1"/>
</dbReference>
<protein>
    <submittedName>
        <fullName evidence="1">Immunity 49 family protein</fullName>
    </submittedName>
</protein>
<organism evidence="2 3">
    <name type="scientific">Vibrio mangrovi</name>
    <dbReference type="NCBI Taxonomy" id="474394"/>
    <lineage>
        <taxon>Bacteria</taxon>
        <taxon>Pseudomonadati</taxon>
        <taxon>Pseudomonadota</taxon>
        <taxon>Gammaproteobacteria</taxon>
        <taxon>Vibrionales</taxon>
        <taxon>Vibrionaceae</taxon>
        <taxon>Vibrio</taxon>
    </lineage>
</organism>
<gene>
    <name evidence="1" type="ORF">SBX37_17610</name>
    <name evidence="2" type="ORF">VIM7927_02243</name>
</gene>
<reference evidence="2 3" key="1">
    <citation type="submission" date="2017-05" db="EMBL/GenBank/DDBJ databases">
        <authorList>
            <person name="Song R."/>
            <person name="Chenine A.L."/>
            <person name="Ruprecht R.M."/>
        </authorList>
    </citation>
    <scope>NUCLEOTIDE SEQUENCE [LARGE SCALE GENOMIC DNA]</scope>
    <source>
        <strain evidence="2 3">CECT 7927</strain>
    </source>
</reference>